<evidence type="ECO:0000313" key="2">
    <source>
        <dbReference type="EMBL" id="POS77044.1"/>
    </source>
</evidence>
<comment type="caution">
    <text evidence="2">The sequence shown here is derived from an EMBL/GenBank/DDBJ whole genome shotgun (WGS) entry which is preliminary data.</text>
</comment>
<evidence type="ECO:0008006" key="4">
    <source>
        <dbReference type="Google" id="ProtNLM"/>
    </source>
</evidence>
<accession>A0A2P5I3H6</accession>
<gene>
    <name evidence="2" type="ORF">DHEL01_v204561</name>
</gene>
<dbReference type="InterPro" id="IPR007325">
    <property type="entry name" value="KFase/CYL"/>
</dbReference>
<name>A0A2P5I3H6_DIAHE</name>
<comment type="similarity">
    <text evidence="1">Belongs to the Cyclase 1 superfamily.</text>
</comment>
<reference evidence="2" key="1">
    <citation type="submission" date="2017-09" db="EMBL/GenBank/DDBJ databases">
        <title>Polyketide synthases of a Diaporthe helianthi virulent isolate.</title>
        <authorList>
            <person name="Baroncelli R."/>
        </authorList>
    </citation>
    <scope>NUCLEOTIDE SEQUENCE [LARGE SCALE GENOMIC DNA]</scope>
    <source>
        <strain evidence="2">7/96</strain>
    </source>
</reference>
<organism evidence="2 3">
    <name type="scientific">Diaporthe helianthi</name>
    <dbReference type="NCBI Taxonomy" id="158607"/>
    <lineage>
        <taxon>Eukaryota</taxon>
        <taxon>Fungi</taxon>
        <taxon>Dikarya</taxon>
        <taxon>Ascomycota</taxon>
        <taxon>Pezizomycotina</taxon>
        <taxon>Sordariomycetes</taxon>
        <taxon>Sordariomycetidae</taxon>
        <taxon>Diaporthales</taxon>
        <taxon>Diaporthaceae</taxon>
        <taxon>Diaporthe</taxon>
    </lineage>
</organism>
<dbReference type="Gene3D" id="3.50.30.50">
    <property type="entry name" value="Putative cyclase"/>
    <property type="match status" value="1"/>
</dbReference>
<dbReference type="InterPro" id="IPR037175">
    <property type="entry name" value="KFase_sf"/>
</dbReference>
<dbReference type="EMBL" id="MAVT02000306">
    <property type="protein sequence ID" value="POS77044.1"/>
    <property type="molecule type" value="Genomic_DNA"/>
</dbReference>
<dbReference type="Proteomes" id="UP000094444">
    <property type="component" value="Unassembled WGS sequence"/>
</dbReference>
<protein>
    <recommendedName>
        <fullName evidence="4">Cyclase</fullName>
    </recommendedName>
</protein>
<evidence type="ECO:0000256" key="1">
    <source>
        <dbReference type="ARBA" id="ARBA00007865"/>
    </source>
</evidence>
<dbReference type="PANTHER" id="PTHR34861">
    <property type="match status" value="1"/>
</dbReference>
<dbReference type="SUPFAM" id="SSF102198">
    <property type="entry name" value="Putative cyclase"/>
    <property type="match status" value="1"/>
</dbReference>
<dbReference type="InParanoid" id="A0A2P5I3H6"/>
<dbReference type="AlphaFoldDB" id="A0A2P5I3H6"/>
<dbReference type="Pfam" id="PF04199">
    <property type="entry name" value="Cyclase"/>
    <property type="match status" value="1"/>
</dbReference>
<keyword evidence="3" id="KW-1185">Reference proteome</keyword>
<dbReference type="OrthoDB" id="5396at2759"/>
<dbReference type="GO" id="GO:0019441">
    <property type="term" value="P:L-tryptophan catabolic process to kynurenine"/>
    <property type="evidence" value="ECO:0007669"/>
    <property type="project" value="InterPro"/>
</dbReference>
<proteinExistence type="inferred from homology"/>
<evidence type="ECO:0000313" key="3">
    <source>
        <dbReference type="Proteomes" id="UP000094444"/>
    </source>
</evidence>
<dbReference type="GO" id="GO:0004061">
    <property type="term" value="F:arylformamidase activity"/>
    <property type="evidence" value="ECO:0007669"/>
    <property type="project" value="InterPro"/>
</dbReference>
<sequence length="320" mass="35546">MPAITPLPKLSDLPLKPGDPPNSAWGLWGEGDKLGSLNHLTDEAVLNAVKTEVKTGQRIGLDLPLDFFNPPLLGRAGLSQNVIRKDPMVVNDDVITFNTQCSSQWDSSRHYAYQKEKKFYNGITQDEIHEHSATDPNSLQPWTAKGIAGRGVLIDYASWAKEKNISDEKFAKHGIALDDVKAIAQAQNLEFQKGDVLFLRTGYVEAYKGLTPDRRKEVATLKEWIGLAQSRETTEWLWDHQFAAVASDSPGFECRPPVDQAWHLHPILLAGWGTPIGELFDLDRLAELCAQRRSWSFFFTSAPLNYTGAVASPPNAIAIL</sequence>
<dbReference type="STRING" id="158607.A0A2P5I3H6"/>
<dbReference type="PANTHER" id="PTHR34861:SF11">
    <property type="entry name" value="CYCLASE"/>
    <property type="match status" value="1"/>
</dbReference>